<evidence type="ECO:0000256" key="7">
    <source>
        <dbReference type="RuleBase" id="RU363032"/>
    </source>
</evidence>
<evidence type="ECO:0000313" key="9">
    <source>
        <dbReference type="EMBL" id="SEE87716.1"/>
    </source>
</evidence>
<evidence type="ECO:0000256" key="4">
    <source>
        <dbReference type="ARBA" id="ARBA00022692"/>
    </source>
</evidence>
<reference evidence="10" key="1">
    <citation type="submission" date="2016-10" db="EMBL/GenBank/DDBJ databases">
        <authorList>
            <person name="Varghese N."/>
            <person name="Submissions S."/>
        </authorList>
    </citation>
    <scope>NUCLEOTIDE SEQUENCE [LARGE SCALE GENOMIC DNA]</scope>
    <source>
        <strain evidence="10">DSM 21368</strain>
    </source>
</reference>
<protein>
    <submittedName>
        <fullName evidence="9">Carbohydrate ABC transporter membrane protein 2, CUT1 family</fullName>
    </submittedName>
</protein>
<evidence type="ECO:0000256" key="6">
    <source>
        <dbReference type="ARBA" id="ARBA00023136"/>
    </source>
</evidence>
<keyword evidence="6 7" id="KW-0472">Membrane</keyword>
<dbReference type="PROSITE" id="PS50928">
    <property type="entry name" value="ABC_TM1"/>
    <property type="match status" value="1"/>
</dbReference>
<feature type="transmembrane region" description="Helical" evidence="7">
    <location>
        <begin position="133"/>
        <end position="155"/>
    </location>
</feature>
<dbReference type="GO" id="GO:0055085">
    <property type="term" value="P:transmembrane transport"/>
    <property type="evidence" value="ECO:0007669"/>
    <property type="project" value="InterPro"/>
</dbReference>
<keyword evidence="3" id="KW-1003">Cell membrane</keyword>
<keyword evidence="2 7" id="KW-0813">Transport</keyword>
<evidence type="ECO:0000259" key="8">
    <source>
        <dbReference type="PROSITE" id="PS50928"/>
    </source>
</evidence>
<dbReference type="STRING" id="648782.SAMN04488554_3332"/>
<evidence type="ECO:0000256" key="5">
    <source>
        <dbReference type="ARBA" id="ARBA00022989"/>
    </source>
</evidence>
<dbReference type="OrthoDB" id="2063054at2"/>
<feature type="transmembrane region" description="Helical" evidence="7">
    <location>
        <begin position="208"/>
        <end position="230"/>
    </location>
</feature>
<feature type="transmembrane region" description="Helical" evidence="7">
    <location>
        <begin position="266"/>
        <end position="288"/>
    </location>
</feature>
<dbReference type="Proteomes" id="UP000199220">
    <property type="component" value="Unassembled WGS sequence"/>
</dbReference>
<feature type="transmembrane region" description="Helical" evidence="7">
    <location>
        <begin position="167"/>
        <end position="187"/>
    </location>
</feature>
<evidence type="ECO:0000256" key="3">
    <source>
        <dbReference type="ARBA" id="ARBA00022475"/>
    </source>
</evidence>
<sequence length="302" mass="33367">MNATATTAPNRSTRSPLRPVLRPRLSRNRIVIGLAKHAGMLSLLFVILYPVLWMIGASLRPGNETFTTLGLWAGDLTFDNYVEGWNAGSLSFGRYFLNSLVITGLCIVGNVVACSLAAFAFARLRFPYKRFMFALMLGTMLLPYHVTMVPQYVLFNELAWINTVLPLTVPKFLATDAFFVFLMVQFVRTLPRELDDAARLDGCGYVGIFGRIVLPLSIPAIGTTALFTFINTWNDFLGPLLYLNRPEMWTVAQGLNSFVDITTQSAYGQLFAMAALSIAPIVGFFLAAQRLLIEGIATSGLK</sequence>
<feature type="transmembrane region" description="Helical" evidence="7">
    <location>
        <begin position="30"/>
        <end position="55"/>
    </location>
</feature>
<organism evidence="9 10">
    <name type="scientific">Ruania alba</name>
    <dbReference type="NCBI Taxonomy" id="648782"/>
    <lineage>
        <taxon>Bacteria</taxon>
        <taxon>Bacillati</taxon>
        <taxon>Actinomycetota</taxon>
        <taxon>Actinomycetes</taxon>
        <taxon>Micrococcales</taxon>
        <taxon>Ruaniaceae</taxon>
        <taxon>Ruania</taxon>
    </lineage>
</organism>
<comment type="similarity">
    <text evidence="7">Belongs to the binding-protein-dependent transport system permease family.</text>
</comment>
<evidence type="ECO:0000256" key="1">
    <source>
        <dbReference type="ARBA" id="ARBA00004651"/>
    </source>
</evidence>
<dbReference type="Gene3D" id="1.10.3720.10">
    <property type="entry name" value="MetI-like"/>
    <property type="match status" value="1"/>
</dbReference>
<dbReference type="SUPFAM" id="SSF161098">
    <property type="entry name" value="MetI-like"/>
    <property type="match status" value="1"/>
</dbReference>
<dbReference type="InterPro" id="IPR000515">
    <property type="entry name" value="MetI-like"/>
</dbReference>
<keyword evidence="10" id="KW-1185">Reference proteome</keyword>
<feature type="transmembrane region" description="Helical" evidence="7">
    <location>
        <begin position="95"/>
        <end position="121"/>
    </location>
</feature>
<proteinExistence type="inferred from homology"/>
<dbReference type="Pfam" id="PF00528">
    <property type="entry name" value="BPD_transp_1"/>
    <property type="match status" value="1"/>
</dbReference>
<dbReference type="CDD" id="cd06261">
    <property type="entry name" value="TM_PBP2"/>
    <property type="match status" value="1"/>
</dbReference>
<dbReference type="PANTHER" id="PTHR43744">
    <property type="entry name" value="ABC TRANSPORTER PERMEASE PROTEIN MG189-RELATED-RELATED"/>
    <property type="match status" value="1"/>
</dbReference>
<dbReference type="EMBL" id="FNTX01000002">
    <property type="protein sequence ID" value="SEE87716.1"/>
    <property type="molecule type" value="Genomic_DNA"/>
</dbReference>
<dbReference type="RefSeq" id="WP_089774142.1">
    <property type="nucleotide sequence ID" value="NZ_FNTX01000002.1"/>
</dbReference>
<keyword evidence="4 7" id="KW-0812">Transmembrane</keyword>
<dbReference type="AlphaFoldDB" id="A0A1H5MEH3"/>
<accession>A0A1H5MEH3</accession>
<keyword evidence="5 7" id="KW-1133">Transmembrane helix</keyword>
<dbReference type="PANTHER" id="PTHR43744:SF6">
    <property type="entry name" value="ABC TRANSPORTER PERMEASE PROTEIN YESQ-RELATED"/>
    <property type="match status" value="1"/>
</dbReference>
<evidence type="ECO:0000313" key="10">
    <source>
        <dbReference type="Proteomes" id="UP000199220"/>
    </source>
</evidence>
<dbReference type="GO" id="GO:0005886">
    <property type="term" value="C:plasma membrane"/>
    <property type="evidence" value="ECO:0007669"/>
    <property type="project" value="UniProtKB-SubCell"/>
</dbReference>
<gene>
    <name evidence="9" type="ORF">SAMN04488554_3332</name>
</gene>
<evidence type="ECO:0000256" key="2">
    <source>
        <dbReference type="ARBA" id="ARBA00022448"/>
    </source>
</evidence>
<feature type="domain" description="ABC transmembrane type-1" evidence="8">
    <location>
        <begin position="96"/>
        <end position="288"/>
    </location>
</feature>
<name>A0A1H5MEH3_9MICO</name>
<comment type="subcellular location">
    <subcellularLocation>
        <location evidence="1 7">Cell membrane</location>
        <topology evidence="1 7">Multi-pass membrane protein</topology>
    </subcellularLocation>
</comment>
<dbReference type="InterPro" id="IPR035906">
    <property type="entry name" value="MetI-like_sf"/>
</dbReference>